<evidence type="ECO:0000313" key="1">
    <source>
        <dbReference type="EnsemblMetazoa" id="Aqu2.1.16980_001"/>
    </source>
</evidence>
<sequence length="56" mass="6814">MTERTMCTWKYRVIAQFFCLDKKIVTAHACRVFQLVPNSTLCSYYTYWWQHITDTN</sequence>
<dbReference type="InParanoid" id="A0A1X7TQ13"/>
<name>A0A1X7TQ13_AMPQE</name>
<dbReference type="EnsemblMetazoa" id="Aqu2.1.16980_001">
    <property type="protein sequence ID" value="Aqu2.1.16980_001"/>
    <property type="gene ID" value="Aqu2.1.16980"/>
</dbReference>
<dbReference type="AlphaFoldDB" id="A0A1X7TQ13"/>
<protein>
    <submittedName>
        <fullName evidence="1">Uncharacterized protein</fullName>
    </submittedName>
</protein>
<accession>A0A1X7TQ13</accession>
<reference evidence="1" key="1">
    <citation type="submission" date="2017-05" db="UniProtKB">
        <authorList>
            <consortium name="EnsemblMetazoa"/>
        </authorList>
    </citation>
    <scope>IDENTIFICATION</scope>
</reference>
<organism evidence="1">
    <name type="scientific">Amphimedon queenslandica</name>
    <name type="common">Sponge</name>
    <dbReference type="NCBI Taxonomy" id="400682"/>
    <lineage>
        <taxon>Eukaryota</taxon>
        <taxon>Metazoa</taxon>
        <taxon>Porifera</taxon>
        <taxon>Demospongiae</taxon>
        <taxon>Heteroscleromorpha</taxon>
        <taxon>Haplosclerida</taxon>
        <taxon>Niphatidae</taxon>
        <taxon>Amphimedon</taxon>
    </lineage>
</organism>
<proteinExistence type="predicted"/>